<evidence type="ECO:0000256" key="3">
    <source>
        <dbReference type="ARBA" id="ARBA00022517"/>
    </source>
</evidence>
<evidence type="ECO:0000313" key="8">
    <source>
        <dbReference type="Proteomes" id="UP000434172"/>
    </source>
</evidence>
<gene>
    <name evidence="7" type="ORF">GQ607_004630</name>
</gene>
<sequence>MAAVYKSLSKRTDQKEAAPVDGAVKSVNKQRVLLLSSRGVTYRHRHLLNDLATLMPHGKRDVKYDKKGNLNGLNELAELYNCNNIVFFEARKHKDLYLWMARSGNGCSIKFHVQNIHTMEELNFPGNCLRGSRPILSFDQAFENDAHLQLMKKMFIAAFGVPPGARKAKPFIDHVMSFSVLDGKIWVRNYEIQEKEGQEDDGEKTVTKGGKTISTSLQEIGPRFTLTPVVILEGAFGGPKIFENKEYVSPNLVRSDMRRKKAVRHTARAEKVVERMSKKGDLGLRSTGGKPAAKDELDTKTLFA</sequence>
<dbReference type="SMART" id="SM00879">
    <property type="entry name" value="Brix"/>
    <property type="match status" value="1"/>
</dbReference>
<dbReference type="InterPro" id="IPR026532">
    <property type="entry name" value="BRX1"/>
</dbReference>
<dbReference type="SUPFAM" id="SSF52954">
    <property type="entry name" value="Class II aaRS ABD-related"/>
    <property type="match status" value="1"/>
</dbReference>
<comment type="caution">
    <text evidence="7">The sequence shown here is derived from an EMBL/GenBank/DDBJ whole genome shotgun (WGS) entry which is preliminary data.</text>
</comment>
<dbReference type="GO" id="GO:0019843">
    <property type="term" value="F:rRNA binding"/>
    <property type="evidence" value="ECO:0007669"/>
    <property type="project" value="InterPro"/>
</dbReference>
<organism evidence="7 8">
    <name type="scientific">Colletotrichum asianum</name>
    <dbReference type="NCBI Taxonomy" id="702518"/>
    <lineage>
        <taxon>Eukaryota</taxon>
        <taxon>Fungi</taxon>
        <taxon>Dikarya</taxon>
        <taxon>Ascomycota</taxon>
        <taxon>Pezizomycotina</taxon>
        <taxon>Sordariomycetes</taxon>
        <taxon>Hypocreomycetidae</taxon>
        <taxon>Glomerellales</taxon>
        <taxon>Glomerellaceae</taxon>
        <taxon>Colletotrichum</taxon>
        <taxon>Colletotrichum gloeosporioides species complex</taxon>
    </lineage>
</organism>
<keyword evidence="8" id="KW-1185">Reference proteome</keyword>
<feature type="compositionally biased region" description="Basic and acidic residues" evidence="5">
    <location>
        <begin position="292"/>
        <end position="304"/>
    </location>
</feature>
<evidence type="ECO:0000313" key="7">
    <source>
        <dbReference type="EMBL" id="KAF0328150.1"/>
    </source>
</evidence>
<evidence type="ECO:0000256" key="5">
    <source>
        <dbReference type="SAM" id="MobiDB-lite"/>
    </source>
</evidence>
<comment type="similarity">
    <text evidence="2">Belongs to the BRX1 family.</text>
</comment>
<dbReference type="PANTHER" id="PTHR13634">
    <property type="entry name" value="RIBOSOME BIOGENESIS PROTEIN BRIX"/>
    <property type="match status" value="1"/>
</dbReference>
<dbReference type="InterPro" id="IPR007109">
    <property type="entry name" value="Brix"/>
</dbReference>
<dbReference type="Pfam" id="PF04427">
    <property type="entry name" value="Brix"/>
    <property type="match status" value="1"/>
</dbReference>
<name>A0A8H3ZXE7_9PEZI</name>
<dbReference type="PROSITE" id="PS50833">
    <property type="entry name" value="BRIX"/>
    <property type="match status" value="1"/>
</dbReference>
<comment type="subcellular location">
    <subcellularLocation>
        <location evidence="1">Nucleus</location>
        <location evidence="1">Nucleolus</location>
    </subcellularLocation>
</comment>
<keyword evidence="4" id="KW-0539">Nucleus</keyword>
<evidence type="ECO:0000256" key="1">
    <source>
        <dbReference type="ARBA" id="ARBA00004604"/>
    </source>
</evidence>
<dbReference type="PANTHER" id="PTHR13634:SF0">
    <property type="entry name" value="RIBOSOME BIOGENESIS PROTEIN BRX1 HOMOLOG"/>
    <property type="match status" value="1"/>
</dbReference>
<dbReference type="AlphaFoldDB" id="A0A8H3ZXE7"/>
<dbReference type="GO" id="GO:0006364">
    <property type="term" value="P:rRNA processing"/>
    <property type="evidence" value="ECO:0007669"/>
    <property type="project" value="InterPro"/>
</dbReference>
<keyword evidence="3" id="KW-0690">Ribosome biogenesis</keyword>
<dbReference type="EMBL" id="WOWK01000019">
    <property type="protein sequence ID" value="KAF0328150.1"/>
    <property type="molecule type" value="Genomic_DNA"/>
</dbReference>
<feature type="region of interest" description="Disordered" evidence="5">
    <location>
        <begin position="278"/>
        <end position="304"/>
    </location>
</feature>
<evidence type="ECO:0000256" key="2">
    <source>
        <dbReference type="ARBA" id="ARBA00006369"/>
    </source>
</evidence>
<accession>A0A8H3ZXE7</accession>
<dbReference type="GO" id="GO:0000027">
    <property type="term" value="P:ribosomal large subunit assembly"/>
    <property type="evidence" value="ECO:0007669"/>
    <property type="project" value="TreeGrafter"/>
</dbReference>
<protein>
    <recommendedName>
        <fullName evidence="6">Brix domain-containing protein</fullName>
    </recommendedName>
</protein>
<evidence type="ECO:0000256" key="4">
    <source>
        <dbReference type="ARBA" id="ARBA00023242"/>
    </source>
</evidence>
<proteinExistence type="inferred from homology"/>
<dbReference type="GO" id="GO:0005730">
    <property type="term" value="C:nucleolus"/>
    <property type="evidence" value="ECO:0007669"/>
    <property type="project" value="UniProtKB-SubCell"/>
</dbReference>
<evidence type="ECO:0000259" key="6">
    <source>
        <dbReference type="PROSITE" id="PS50833"/>
    </source>
</evidence>
<dbReference type="Proteomes" id="UP000434172">
    <property type="component" value="Unassembled WGS sequence"/>
</dbReference>
<reference evidence="7 8" key="1">
    <citation type="submission" date="2019-12" db="EMBL/GenBank/DDBJ databases">
        <title>A genome sequence resource for the geographically widespread anthracnose pathogen Colletotrichum asianum.</title>
        <authorList>
            <person name="Meng Y."/>
        </authorList>
    </citation>
    <scope>NUCLEOTIDE SEQUENCE [LARGE SCALE GENOMIC DNA]</scope>
    <source>
        <strain evidence="7 8">ICMP 18580</strain>
    </source>
</reference>
<dbReference type="OrthoDB" id="1638493at2759"/>
<feature type="domain" description="Brix" evidence="6">
    <location>
        <begin position="30"/>
        <end position="237"/>
    </location>
</feature>